<keyword evidence="9" id="KW-1185">Reference proteome</keyword>
<evidence type="ECO:0000256" key="3">
    <source>
        <dbReference type="ARBA" id="ARBA00023002"/>
    </source>
</evidence>
<keyword evidence="5" id="KW-0411">Iron-sulfur</keyword>
<dbReference type="InterPro" id="IPR004017">
    <property type="entry name" value="Cys_rich_dom"/>
</dbReference>
<dbReference type="SUPFAM" id="SSF46548">
    <property type="entry name" value="alpha-helical ferredoxin"/>
    <property type="match status" value="1"/>
</dbReference>
<dbReference type="GO" id="GO:0005886">
    <property type="term" value="C:plasma membrane"/>
    <property type="evidence" value="ECO:0007669"/>
    <property type="project" value="TreeGrafter"/>
</dbReference>
<keyword evidence="3" id="KW-0560">Oxidoreductase</keyword>
<accession>A0A5B8XRJ9</accession>
<evidence type="ECO:0000256" key="1">
    <source>
        <dbReference type="ARBA" id="ARBA00022485"/>
    </source>
</evidence>
<dbReference type="AlphaFoldDB" id="A0A5B8XRJ9"/>
<dbReference type="EMBL" id="CP042467">
    <property type="protein sequence ID" value="QED27797.1"/>
    <property type="molecule type" value="Genomic_DNA"/>
</dbReference>
<dbReference type="Pfam" id="PF13183">
    <property type="entry name" value="Fer4_8"/>
    <property type="match status" value="1"/>
</dbReference>
<dbReference type="InterPro" id="IPR017896">
    <property type="entry name" value="4Fe4S_Fe-S-bd"/>
</dbReference>
<evidence type="ECO:0000256" key="2">
    <source>
        <dbReference type="ARBA" id="ARBA00022723"/>
    </source>
</evidence>
<dbReference type="PANTHER" id="PTHR43255">
    <property type="entry name" value="IRON-SULFUR-BINDING OXIDOREDUCTASE FADF-RELATED-RELATED"/>
    <property type="match status" value="1"/>
</dbReference>
<evidence type="ECO:0000256" key="4">
    <source>
        <dbReference type="ARBA" id="ARBA00023004"/>
    </source>
</evidence>
<evidence type="ECO:0000259" key="6">
    <source>
        <dbReference type="Pfam" id="PF02754"/>
    </source>
</evidence>
<keyword evidence="4" id="KW-0408">Iron</keyword>
<name>A0A5B8XRJ9_9DELT</name>
<dbReference type="GO" id="GO:0016491">
    <property type="term" value="F:oxidoreductase activity"/>
    <property type="evidence" value="ECO:0007669"/>
    <property type="project" value="UniProtKB-KW"/>
</dbReference>
<keyword evidence="1" id="KW-0004">4Fe-4S</keyword>
<organism evidence="8 9">
    <name type="scientific">Microvenator marinus</name>
    <dbReference type="NCBI Taxonomy" id="2600177"/>
    <lineage>
        <taxon>Bacteria</taxon>
        <taxon>Deltaproteobacteria</taxon>
        <taxon>Bradymonadales</taxon>
        <taxon>Microvenatoraceae</taxon>
        <taxon>Microvenator</taxon>
    </lineage>
</organism>
<dbReference type="Proteomes" id="UP000321595">
    <property type="component" value="Chromosome"/>
</dbReference>
<reference evidence="8 9" key="1">
    <citation type="submission" date="2019-08" db="EMBL/GenBank/DDBJ databases">
        <authorList>
            <person name="Liang Q."/>
        </authorList>
    </citation>
    <scope>NUCLEOTIDE SEQUENCE [LARGE SCALE GENOMIC DNA]</scope>
    <source>
        <strain evidence="8 9">V1718</strain>
    </source>
</reference>
<dbReference type="PANTHER" id="PTHR43255:SF1">
    <property type="entry name" value="IRON-SULFUR-BINDING OXIDOREDUCTASE FADF-RELATED"/>
    <property type="match status" value="1"/>
</dbReference>
<dbReference type="KEGG" id="bbae:FRD01_11240"/>
<dbReference type="GO" id="GO:0051539">
    <property type="term" value="F:4 iron, 4 sulfur cluster binding"/>
    <property type="evidence" value="ECO:0007669"/>
    <property type="project" value="UniProtKB-KW"/>
</dbReference>
<evidence type="ECO:0000259" key="7">
    <source>
        <dbReference type="Pfam" id="PF13183"/>
    </source>
</evidence>
<dbReference type="Gene3D" id="1.10.1060.10">
    <property type="entry name" value="Alpha-helical ferredoxin"/>
    <property type="match status" value="1"/>
</dbReference>
<dbReference type="InterPro" id="IPR051460">
    <property type="entry name" value="HdrC_iron-sulfur_subunit"/>
</dbReference>
<feature type="domain" description="4Fe-4S ferredoxin-type" evidence="7">
    <location>
        <begin position="13"/>
        <end position="79"/>
    </location>
</feature>
<dbReference type="OrthoDB" id="5289041at2"/>
<proteinExistence type="predicted"/>
<dbReference type="Pfam" id="PF02754">
    <property type="entry name" value="CCG"/>
    <property type="match status" value="2"/>
</dbReference>
<protein>
    <submittedName>
        <fullName evidence="8">(Fe-S)-binding protein</fullName>
    </submittedName>
</protein>
<keyword evidence="2" id="KW-0479">Metal-binding</keyword>
<gene>
    <name evidence="8" type="ORF">FRD01_11240</name>
</gene>
<dbReference type="GO" id="GO:0046872">
    <property type="term" value="F:metal ion binding"/>
    <property type="evidence" value="ECO:0007669"/>
    <property type="project" value="UniProtKB-KW"/>
</dbReference>
<evidence type="ECO:0000313" key="8">
    <source>
        <dbReference type="EMBL" id="QED27797.1"/>
    </source>
</evidence>
<dbReference type="RefSeq" id="WP_146959650.1">
    <property type="nucleotide sequence ID" value="NZ_CP042467.1"/>
</dbReference>
<sequence length="377" mass="42091">MKTFGAATDRATAYCTYCPKLCRFSCPAAEAENRETVTPWALMRLLENARHDAVELNEEVAETFYHCMLCKRCETWCKHDNDVPKAMLQAREWARDEGFVPEVLDGFVDFFAEANSPHPESRNLDEFPEIGSVHEIFDYRSRTVYMPDCETRHHYPQLVLRVGKLLHKLLGYRVRLFTRDQGEGFACCGFPLLAAGAKREYDAHRTNMLDALGPADLLITDCAASVAMTRNDGSLGQGAQGPKTRHMLELLADLVEDLPVMEKVSGDGVFLHDSCFVGRHLNLYDETRVVAAAVLDGFQEFQFNREDAPCCGGPAHYHVVAPAASERAARERVDQLEREGGTRVVCGSATCKKSFRRAKDNKAASDLLEIICEACGV</sequence>
<feature type="domain" description="Cysteine-rich" evidence="6">
    <location>
        <begin position="270"/>
        <end position="355"/>
    </location>
</feature>
<dbReference type="InterPro" id="IPR009051">
    <property type="entry name" value="Helical_ferredxn"/>
</dbReference>
<feature type="domain" description="Cysteine-rich" evidence="6">
    <location>
        <begin position="161"/>
        <end position="223"/>
    </location>
</feature>
<evidence type="ECO:0000313" key="9">
    <source>
        <dbReference type="Proteomes" id="UP000321595"/>
    </source>
</evidence>
<evidence type="ECO:0000256" key="5">
    <source>
        <dbReference type="ARBA" id="ARBA00023014"/>
    </source>
</evidence>